<accession>A0A2M8ELN2</accession>
<sequence>MDTKEKSNNEAPAEIVTSNVKDIARLIKRRSENGIVSIVIPCYNESGNIGKTIDGLLDQEKKSDYKFEIIPVDDGSKDDTWNIIESYSKKHSQVIGIQQLGNFGQSQAYQAGFDIATGDYVLICSADLETPLENINRIIDYLDSGYDFVNTNRVGRWGGDRAVKSGYANRIIKKISGMDIQDRGSGMKGMIAPLAQNLKFYGDMHRFIPDYVSVYGARIVEFSTKFQDREFGVSAYKGHKRTVKVLLDLTTLLFMLYFAKKPHTMMPGRLFGFTGAIMAVSGGFISFILILGKLVFGSALSDRPLFTTGILMVVLGVIMAMFGMLGELLMRIYFESSGRKPYMVRQISRKSES</sequence>
<keyword evidence="5" id="KW-0448">Lipopolysaccharide biosynthesis</keyword>
<keyword evidence="7 8" id="KW-0472">Membrane</keyword>
<dbReference type="GO" id="GO:0016757">
    <property type="term" value="F:glycosyltransferase activity"/>
    <property type="evidence" value="ECO:0007669"/>
    <property type="project" value="UniProtKB-KW"/>
</dbReference>
<dbReference type="CDD" id="cd04179">
    <property type="entry name" value="DPM_DPG-synthase_like"/>
    <property type="match status" value="1"/>
</dbReference>
<keyword evidence="4 8" id="KW-0812">Transmembrane</keyword>
<evidence type="ECO:0000256" key="3">
    <source>
        <dbReference type="ARBA" id="ARBA00022679"/>
    </source>
</evidence>
<dbReference type="Gene3D" id="3.90.550.10">
    <property type="entry name" value="Spore Coat Polysaccharide Biosynthesis Protein SpsA, Chain A"/>
    <property type="match status" value="1"/>
</dbReference>
<evidence type="ECO:0000256" key="8">
    <source>
        <dbReference type="SAM" id="Phobius"/>
    </source>
</evidence>
<name>A0A2M8ELN2_UNCKA</name>
<dbReference type="PANTHER" id="PTHR48090">
    <property type="entry name" value="UNDECAPRENYL-PHOSPHATE 4-DEOXY-4-FORMAMIDO-L-ARABINOSE TRANSFERASE-RELATED"/>
    <property type="match status" value="1"/>
</dbReference>
<dbReference type="Pfam" id="PF00535">
    <property type="entry name" value="Glycos_transf_2"/>
    <property type="match status" value="1"/>
</dbReference>
<reference evidence="11" key="1">
    <citation type="submission" date="2017-09" db="EMBL/GenBank/DDBJ databases">
        <title>Depth-based differentiation of microbial function through sediment-hosted aquifers and enrichment of novel symbionts in the deep terrestrial subsurface.</title>
        <authorList>
            <person name="Probst A.J."/>
            <person name="Ladd B."/>
            <person name="Jarett J.K."/>
            <person name="Geller-Mcgrath D.E."/>
            <person name="Sieber C.M.K."/>
            <person name="Emerson J.B."/>
            <person name="Anantharaman K."/>
            <person name="Thomas B.C."/>
            <person name="Malmstrom R."/>
            <person name="Stieglmeier M."/>
            <person name="Klingl A."/>
            <person name="Woyke T."/>
            <person name="Ryan C.M."/>
            <person name="Banfield J.F."/>
        </authorList>
    </citation>
    <scope>NUCLEOTIDE SEQUENCE [LARGE SCALE GENOMIC DNA]</scope>
</reference>
<proteinExistence type="predicted"/>
<keyword evidence="6 8" id="KW-1133">Transmembrane helix</keyword>
<feature type="domain" description="Glycosyltransferase 2-like" evidence="9">
    <location>
        <begin position="37"/>
        <end position="166"/>
    </location>
</feature>
<feature type="transmembrane region" description="Helical" evidence="8">
    <location>
        <begin position="270"/>
        <end position="290"/>
    </location>
</feature>
<feature type="transmembrane region" description="Helical" evidence="8">
    <location>
        <begin position="310"/>
        <end position="334"/>
    </location>
</feature>
<keyword evidence="2" id="KW-0328">Glycosyltransferase</keyword>
<dbReference type="InterPro" id="IPR050256">
    <property type="entry name" value="Glycosyltransferase_2"/>
</dbReference>
<evidence type="ECO:0000256" key="7">
    <source>
        <dbReference type="ARBA" id="ARBA00023136"/>
    </source>
</evidence>
<evidence type="ECO:0000256" key="6">
    <source>
        <dbReference type="ARBA" id="ARBA00022989"/>
    </source>
</evidence>
<evidence type="ECO:0000256" key="5">
    <source>
        <dbReference type="ARBA" id="ARBA00022985"/>
    </source>
</evidence>
<keyword evidence="3" id="KW-0808">Transferase</keyword>
<gene>
    <name evidence="10" type="ORF">CO058_02670</name>
</gene>
<evidence type="ECO:0000259" key="9">
    <source>
        <dbReference type="Pfam" id="PF00535"/>
    </source>
</evidence>
<evidence type="ECO:0000256" key="1">
    <source>
        <dbReference type="ARBA" id="ARBA00022475"/>
    </source>
</evidence>
<keyword evidence="1" id="KW-1003">Cell membrane</keyword>
<dbReference type="SUPFAM" id="SSF53448">
    <property type="entry name" value="Nucleotide-diphospho-sugar transferases"/>
    <property type="match status" value="1"/>
</dbReference>
<dbReference type="GO" id="GO:0005886">
    <property type="term" value="C:plasma membrane"/>
    <property type="evidence" value="ECO:0007669"/>
    <property type="project" value="TreeGrafter"/>
</dbReference>
<dbReference type="EMBL" id="PFSJ01000019">
    <property type="protein sequence ID" value="PJC23638.1"/>
    <property type="molecule type" value="Genomic_DNA"/>
</dbReference>
<evidence type="ECO:0000313" key="11">
    <source>
        <dbReference type="Proteomes" id="UP000229756"/>
    </source>
</evidence>
<dbReference type="Proteomes" id="UP000229756">
    <property type="component" value="Unassembled WGS sequence"/>
</dbReference>
<dbReference type="PANTHER" id="PTHR48090:SF3">
    <property type="entry name" value="UNDECAPRENYL-PHOSPHATE 4-DEOXY-4-FORMAMIDO-L-ARABINOSE TRANSFERASE"/>
    <property type="match status" value="1"/>
</dbReference>
<comment type="caution">
    <text evidence="10">The sequence shown here is derived from an EMBL/GenBank/DDBJ whole genome shotgun (WGS) entry which is preliminary data.</text>
</comment>
<dbReference type="AlphaFoldDB" id="A0A2M8ELN2"/>
<dbReference type="InterPro" id="IPR001173">
    <property type="entry name" value="Glyco_trans_2-like"/>
</dbReference>
<organism evidence="10 11">
    <name type="scientific">candidate division WWE3 bacterium CG_4_9_14_0_2_um_filter_35_11</name>
    <dbReference type="NCBI Taxonomy" id="1975077"/>
    <lineage>
        <taxon>Bacteria</taxon>
        <taxon>Katanobacteria</taxon>
    </lineage>
</organism>
<evidence type="ECO:0000256" key="4">
    <source>
        <dbReference type="ARBA" id="ARBA00022692"/>
    </source>
</evidence>
<evidence type="ECO:0000256" key="2">
    <source>
        <dbReference type="ARBA" id="ARBA00022676"/>
    </source>
</evidence>
<protein>
    <recommendedName>
        <fullName evidence="9">Glycosyltransferase 2-like domain-containing protein</fullName>
    </recommendedName>
</protein>
<evidence type="ECO:0000313" key="10">
    <source>
        <dbReference type="EMBL" id="PJC23638.1"/>
    </source>
</evidence>
<dbReference type="InterPro" id="IPR029044">
    <property type="entry name" value="Nucleotide-diphossugar_trans"/>
</dbReference>
<dbReference type="GO" id="GO:0009103">
    <property type="term" value="P:lipopolysaccharide biosynthetic process"/>
    <property type="evidence" value="ECO:0007669"/>
    <property type="project" value="UniProtKB-KW"/>
</dbReference>